<feature type="domain" description="Barstar (barnase inhibitor)" evidence="2">
    <location>
        <begin position="7"/>
        <end position="89"/>
    </location>
</feature>
<gene>
    <name evidence="3" type="ORF">BFS30_27240</name>
</gene>
<comment type="similarity">
    <text evidence="1">Belongs to the barstar family.</text>
</comment>
<sequence>MTMGKKTIIINGENFSELETFYTETDKVLSKNLDWQTGHNLDAFSDLLEGGFGVHEYKEPIKLIWKDFSKSQLDLGKKLSGKLVRIIREHDHIEFSTIE</sequence>
<dbReference type="InterPro" id="IPR035905">
    <property type="entry name" value="Barstar-like_sf"/>
</dbReference>
<dbReference type="SUPFAM" id="SSF52038">
    <property type="entry name" value="Barstar-related"/>
    <property type="match status" value="1"/>
</dbReference>
<accession>A0A1D7QPD2</accession>
<evidence type="ECO:0000313" key="3">
    <source>
        <dbReference type="EMBL" id="AOM80527.1"/>
    </source>
</evidence>
<reference evidence="3 4" key="1">
    <citation type="submission" date="2016-08" db="EMBL/GenBank/DDBJ databases">
        <authorList>
            <person name="Seilhamer J.J."/>
        </authorList>
    </citation>
    <scope>NUCLEOTIDE SEQUENCE [LARGE SCALE GENOMIC DNA]</scope>
    <source>
        <strain evidence="3 4">DX4</strain>
    </source>
</reference>
<dbReference type="KEGG" id="psty:BFS30_27240"/>
<dbReference type="EMBL" id="CP017141">
    <property type="protein sequence ID" value="AOM80527.1"/>
    <property type="molecule type" value="Genomic_DNA"/>
</dbReference>
<organism evidence="3 4">
    <name type="scientific">Pedobacter steynii</name>
    <dbReference type="NCBI Taxonomy" id="430522"/>
    <lineage>
        <taxon>Bacteria</taxon>
        <taxon>Pseudomonadati</taxon>
        <taxon>Bacteroidota</taxon>
        <taxon>Sphingobacteriia</taxon>
        <taxon>Sphingobacteriales</taxon>
        <taxon>Sphingobacteriaceae</taxon>
        <taxon>Pedobacter</taxon>
    </lineage>
</organism>
<name>A0A1D7QPD2_9SPHI</name>
<evidence type="ECO:0000256" key="1">
    <source>
        <dbReference type="ARBA" id="ARBA00006845"/>
    </source>
</evidence>
<evidence type="ECO:0000313" key="4">
    <source>
        <dbReference type="Proteomes" id="UP000094313"/>
    </source>
</evidence>
<dbReference type="Proteomes" id="UP000094313">
    <property type="component" value="Chromosome"/>
</dbReference>
<dbReference type="InterPro" id="IPR000468">
    <property type="entry name" value="Barstar"/>
</dbReference>
<evidence type="ECO:0000259" key="2">
    <source>
        <dbReference type="Pfam" id="PF01337"/>
    </source>
</evidence>
<keyword evidence="4" id="KW-1185">Reference proteome</keyword>
<dbReference type="Pfam" id="PF01337">
    <property type="entry name" value="Barstar"/>
    <property type="match status" value="1"/>
</dbReference>
<proteinExistence type="inferred from homology"/>
<protein>
    <submittedName>
        <fullName evidence="3">Barstar (Barnase inhibitor)</fullName>
    </submittedName>
</protein>
<dbReference type="AlphaFoldDB" id="A0A1D7QPD2"/>
<dbReference type="Gene3D" id="3.30.370.10">
    <property type="entry name" value="Barstar-like"/>
    <property type="match status" value="1"/>
</dbReference>